<name>A0A1Q2CZB1_9ACTN</name>
<gene>
    <name evidence="3" type="ORF">BW733_12085</name>
</gene>
<protein>
    <submittedName>
        <fullName evidence="3">Uncharacterized protein</fullName>
    </submittedName>
</protein>
<evidence type="ECO:0000256" key="1">
    <source>
        <dbReference type="SAM" id="MobiDB-lite"/>
    </source>
</evidence>
<evidence type="ECO:0000313" key="4">
    <source>
        <dbReference type="Proteomes" id="UP000188235"/>
    </source>
</evidence>
<accession>A0A1Q2CZB1</accession>
<reference evidence="3 4" key="1">
    <citation type="journal article" date="2008" name="Int. J. Syst. Evol. Microbiol.">
        <title>Tessaracoccus flavescens sp. nov., isolated from marine sediment.</title>
        <authorList>
            <person name="Lee D.W."/>
            <person name="Lee S.D."/>
        </authorList>
    </citation>
    <scope>NUCLEOTIDE SEQUENCE [LARGE SCALE GENOMIC DNA]</scope>
    <source>
        <strain evidence="3 4">SST-39T</strain>
    </source>
</reference>
<dbReference type="RefSeq" id="WP_077350753.1">
    <property type="nucleotide sequence ID" value="NZ_CP019607.1"/>
</dbReference>
<keyword evidence="4" id="KW-1185">Reference proteome</keyword>
<dbReference type="EMBL" id="CP019607">
    <property type="protein sequence ID" value="AQP51443.1"/>
    <property type="molecule type" value="Genomic_DNA"/>
</dbReference>
<keyword evidence="2" id="KW-0812">Transmembrane</keyword>
<dbReference type="AlphaFoldDB" id="A0A1Q2CZB1"/>
<dbReference type="STRING" id="399497.BW733_12085"/>
<dbReference type="Proteomes" id="UP000188235">
    <property type="component" value="Chromosome"/>
</dbReference>
<feature type="compositionally biased region" description="Polar residues" evidence="1">
    <location>
        <begin position="26"/>
        <end position="35"/>
    </location>
</feature>
<dbReference type="KEGG" id="tfa:BW733_12085"/>
<dbReference type="OrthoDB" id="9989890at2"/>
<evidence type="ECO:0000256" key="2">
    <source>
        <dbReference type="SAM" id="Phobius"/>
    </source>
</evidence>
<keyword evidence="2" id="KW-1133">Transmembrane helix</keyword>
<keyword evidence="2" id="KW-0472">Membrane</keyword>
<sequence>MPYQRKGEDAQPTPPAPVSDDADQTPAEQPQQPQITKARKSLWIIGFAIGGYMIISGIVQAIMAAQP</sequence>
<organism evidence="3 4">
    <name type="scientific">Tessaracoccus flavescens</name>
    <dbReference type="NCBI Taxonomy" id="399497"/>
    <lineage>
        <taxon>Bacteria</taxon>
        <taxon>Bacillati</taxon>
        <taxon>Actinomycetota</taxon>
        <taxon>Actinomycetes</taxon>
        <taxon>Propionibacteriales</taxon>
        <taxon>Propionibacteriaceae</taxon>
        <taxon>Tessaracoccus</taxon>
    </lineage>
</organism>
<feature type="transmembrane region" description="Helical" evidence="2">
    <location>
        <begin position="42"/>
        <end position="65"/>
    </location>
</feature>
<evidence type="ECO:0000313" key="3">
    <source>
        <dbReference type="EMBL" id="AQP51443.1"/>
    </source>
</evidence>
<feature type="region of interest" description="Disordered" evidence="1">
    <location>
        <begin position="1"/>
        <end position="36"/>
    </location>
</feature>
<proteinExistence type="predicted"/>